<feature type="region of interest" description="Disordered" evidence="1">
    <location>
        <begin position="78"/>
        <end position="99"/>
    </location>
</feature>
<evidence type="ECO:0000256" key="1">
    <source>
        <dbReference type="SAM" id="MobiDB-lite"/>
    </source>
</evidence>
<feature type="compositionally biased region" description="Polar residues" evidence="1">
    <location>
        <begin position="85"/>
        <end position="98"/>
    </location>
</feature>
<name>A0ABR2W4T0_9FUNG</name>
<dbReference type="Proteomes" id="UP001479436">
    <property type="component" value="Unassembled WGS sequence"/>
</dbReference>
<dbReference type="EMBL" id="JASJQH010007031">
    <property type="protein sequence ID" value="KAK9719871.1"/>
    <property type="molecule type" value="Genomic_DNA"/>
</dbReference>
<sequence>MRTNQVGQLHKSTLNKGEFWMPVRRGSIQLCDTTTVVASDKSLGKRNSLVATMLRLTPNDDTIVVPRKRPTSTYISFPHFEDESPLNSEENTESTQHNIGGLMEWMQKISLK</sequence>
<gene>
    <name evidence="2" type="ORF">K7432_004498</name>
</gene>
<keyword evidence="3" id="KW-1185">Reference proteome</keyword>
<proteinExistence type="predicted"/>
<protein>
    <submittedName>
        <fullName evidence="2">Uncharacterized protein</fullName>
    </submittedName>
</protein>
<comment type="caution">
    <text evidence="2">The sequence shown here is derived from an EMBL/GenBank/DDBJ whole genome shotgun (WGS) entry which is preliminary data.</text>
</comment>
<accession>A0ABR2W4T0</accession>
<organism evidence="2 3">
    <name type="scientific">Basidiobolus ranarum</name>
    <dbReference type="NCBI Taxonomy" id="34480"/>
    <lineage>
        <taxon>Eukaryota</taxon>
        <taxon>Fungi</taxon>
        <taxon>Fungi incertae sedis</taxon>
        <taxon>Zoopagomycota</taxon>
        <taxon>Entomophthoromycotina</taxon>
        <taxon>Basidiobolomycetes</taxon>
        <taxon>Basidiobolales</taxon>
        <taxon>Basidiobolaceae</taxon>
        <taxon>Basidiobolus</taxon>
    </lineage>
</organism>
<reference evidence="2 3" key="1">
    <citation type="submission" date="2023-04" db="EMBL/GenBank/DDBJ databases">
        <title>Genome of Basidiobolus ranarum AG-B5.</title>
        <authorList>
            <person name="Stajich J.E."/>
            <person name="Carter-House D."/>
            <person name="Gryganskyi A."/>
        </authorList>
    </citation>
    <scope>NUCLEOTIDE SEQUENCE [LARGE SCALE GENOMIC DNA]</scope>
    <source>
        <strain evidence="2 3">AG-B5</strain>
    </source>
</reference>
<evidence type="ECO:0000313" key="3">
    <source>
        <dbReference type="Proteomes" id="UP001479436"/>
    </source>
</evidence>
<evidence type="ECO:0000313" key="2">
    <source>
        <dbReference type="EMBL" id="KAK9719871.1"/>
    </source>
</evidence>